<comment type="catalytic activity">
    <reaction evidence="1">
        <text>Hydrolysis of terminal non-reducing alpha-L-rhamnose residues in alpha-L-rhamnosides.</text>
        <dbReference type="EC" id="3.2.1.40"/>
    </reaction>
</comment>
<organism evidence="8 9">
    <name type="scientific">Liquorilactobacillus ghanensis DSM 18630</name>
    <dbReference type="NCBI Taxonomy" id="1423750"/>
    <lineage>
        <taxon>Bacteria</taxon>
        <taxon>Bacillati</taxon>
        <taxon>Bacillota</taxon>
        <taxon>Bacilli</taxon>
        <taxon>Lactobacillales</taxon>
        <taxon>Lactobacillaceae</taxon>
        <taxon>Liquorilactobacillus</taxon>
    </lineage>
</organism>
<dbReference type="Proteomes" id="UP000051451">
    <property type="component" value="Unassembled WGS sequence"/>
</dbReference>
<dbReference type="InterPro" id="IPR035398">
    <property type="entry name" value="Bac_rhamnosid_C"/>
</dbReference>
<reference evidence="8 9" key="1">
    <citation type="journal article" date="2015" name="Genome Announc.">
        <title>Expanding the biotechnology potential of lactobacilli through comparative genomics of 213 strains and associated genera.</title>
        <authorList>
            <person name="Sun Z."/>
            <person name="Harris H.M."/>
            <person name="McCann A."/>
            <person name="Guo C."/>
            <person name="Argimon S."/>
            <person name="Zhang W."/>
            <person name="Yang X."/>
            <person name="Jeffery I.B."/>
            <person name="Cooney J.C."/>
            <person name="Kagawa T.F."/>
            <person name="Liu W."/>
            <person name="Song Y."/>
            <person name="Salvetti E."/>
            <person name="Wrobel A."/>
            <person name="Rasinkangas P."/>
            <person name="Parkhill J."/>
            <person name="Rea M.C."/>
            <person name="O'Sullivan O."/>
            <person name="Ritari J."/>
            <person name="Douillard F.P."/>
            <person name="Paul Ross R."/>
            <person name="Yang R."/>
            <person name="Briner A.E."/>
            <person name="Felis G.E."/>
            <person name="de Vos W.M."/>
            <person name="Barrangou R."/>
            <person name="Klaenhammer T.R."/>
            <person name="Caufield P.W."/>
            <person name="Cui Y."/>
            <person name="Zhang H."/>
            <person name="O'Toole P.W."/>
        </authorList>
    </citation>
    <scope>NUCLEOTIDE SEQUENCE [LARGE SCALE GENOMIC DNA]</scope>
    <source>
        <strain evidence="8 9">DSM 18630</strain>
    </source>
</reference>
<dbReference type="GO" id="GO:0030596">
    <property type="term" value="F:alpha-L-rhamnosidase activity"/>
    <property type="evidence" value="ECO:0007669"/>
    <property type="project" value="UniProtKB-EC"/>
</dbReference>
<dbReference type="Pfam" id="PF25788">
    <property type="entry name" value="Ig_Rha78A_N"/>
    <property type="match status" value="1"/>
</dbReference>
<dbReference type="Pfam" id="PF17389">
    <property type="entry name" value="Bac_rhamnosid6H"/>
    <property type="match status" value="1"/>
</dbReference>
<name>A0A0R1VL15_9LACO</name>
<feature type="domain" description="Bacterial alpha-L-rhamnosidase N-terminal" evidence="5">
    <location>
        <begin position="182"/>
        <end position="317"/>
    </location>
</feature>
<gene>
    <name evidence="8" type="ORF">FC89_GL001167</name>
</gene>
<feature type="domain" description="Alpha-L-rhamnosidase C-terminal" evidence="7">
    <location>
        <begin position="806"/>
        <end position="875"/>
    </location>
</feature>
<dbReference type="EMBL" id="AZGB01000016">
    <property type="protein sequence ID" value="KRM06295.1"/>
    <property type="molecule type" value="Genomic_DNA"/>
</dbReference>
<dbReference type="InterPro" id="IPR013737">
    <property type="entry name" value="Bac_rhamnosid_N"/>
</dbReference>
<protein>
    <recommendedName>
        <fullName evidence="2">alpha-L-rhamnosidase</fullName>
        <ecNumber evidence="2">3.2.1.40</ecNumber>
    </recommendedName>
</protein>
<dbReference type="AlphaFoldDB" id="A0A0R1VL15"/>
<dbReference type="PANTHER" id="PTHR33307">
    <property type="entry name" value="ALPHA-RHAMNOSIDASE (EUROFUNG)"/>
    <property type="match status" value="1"/>
</dbReference>
<keyword evidence="3" id="KW-0378">Hydrolase</keyword>
<dbReference type="Gene3D" id="2.60.40.10">
    <property type="entry name" value="Immunoglobulins"/>
    <property type="match status" value="1"/>
</dbReference>
<dbReference type="PANTHER" id="PTHR33307:SF6">
    <property type="entry name" value="ALPHA-RHAMNOSIDASE (EUROFUNG)-RELATED"/>
    <property type="match status" value="1"/>
</dbReference>
<dbReference type="PATRIC" id="fig|1423750.3.peg.1194"/>
<evidence type="ECO:0000256" key="2">
    <source>
        <dbReference type="ARBA" id="ARBA00012652"/>
    </source>
</evidence>
<evidence type="ECO:0000259" key="7">
    <source>
        <dbReference type="Pfam" id="PF17390"/>
    </source>
</evidence>
<comment type="caution">
    <text evidence="8">The sequence shown here is derived from an EMBL/GenBank/DDBJ whole genome shotgun (WGS) entry which is preliminary data.</text>
</comment>
<dbReference type="InterPro" id="IPR016007">
    <property type="entry name" value="Alpha_rhamnosid"/>
</dbReference>
<evidence type="ECO:0000259" key="4">
    <source>
        <dbReference type="Pfam" id="PF05592"/>
    </source>
</evidence>
<dbReference type="GO" id="GO:0005975">
    <property type="term" value="P:carbohydrate metabolic process"/>
    <property type="evidence" value="ECO:0007669"/>
    <property type="project" value="InterPro"/>
</dbReference>
<evidence type="ECO:0000259" key="6">
    <source>
        <dbReference type="Pfam" id="PF17389"/>
    </source>
</evidence>
<dbReference type="Pfam" id="PF17390">
    <property type="entry name" value="Bac_rhamnosid_C"/>
    <property type="match status" value="1"/>
</dbReference>
<dbReference type="STRING" id="1423750.FC89_GL001167"/>
<dbReference type="Pfam" id="PF08531">
    <property type="entry name" value="Bac_rhamnosid_N"/>
    <property type="match status" value="1"/>
</dbReference>
<dbReference type="InterPro" id="IPR008928">
    <property type="entry name" value="6-hairpin_glycosidase_sf"/>
</dbReference>
<dbReference type="GeneID" id="98319185"/>
<evidence type="ECO:0000313" key="9">
    <source>
        <dbReference type="Proteomes" id="UP000051451"/>
    </source>
</evidence>
<dbReference type="Gene3D" id="1.50.10.10">
    <property type="match status" value="1"/>
</dbReference>
<feature type="domain" description="Alpha-L-rhamnosidase six-hairpin glycosidase" evidence="6">
    <location>
        <begin position="455"/>
        <end position="795"/>
    </location>
</feature>
<evidence type="ECO:0000313" key="8">
    <source>
        <dbReference type="EMBL" id="KRM06295.1"/>
    </source>
</evidence>
<evidence type="ECO:0000256" key="1">
    <source>
        <dbReference type="ARBA" id="ARBA00001445"/>
    </source>
</evidence>
<dbReference type="OrthoDB" id="9815108at2"/>
<dbReference type="InterPro" id="IPR008902">
    <property type="entry name" value="Rhamnosid_concanavalin"/>
</dbReference>
<dbReference type="EC" id="3.2.1.40" evidence="2"/>
<dbReference type="Gene3D" id="2.60.120.260">
    <property type="entry name" value="Galactose-binding domain-like"/>
    <property type="match status" value="2"/>
</dbReference>
<dbReference type="InterPro" id="IPR013783">
    <property type="entry name" value="Ig-like_fold"/>
</dbReference>
<dbReference type="RefSeq" id="WP_057871902.1">
    <property type="nucleotide sequence ID" value="NZ_AZGB01000016.1"/>
</dbReference>
<evidence type="ECO:0000259" key="5">
    <source>
        <dbReference type="Pfam" id="PF08531"/>
    </source>
</evidence>
<dbReference type="SUPFAM" id="SSF48208">
    <property type="entry name" value="Six-hairpin glycosidases"/>
    <property type="match status" value="1"/>
</dbReference>
<keyword evidence="9" id="KW-1185">Reference proteome</keyword>
<dbReference type="Pfam" id="PF05592">
    <property type="entry name" value="Bac_rhamnosid"/>
    <property type="match status" value="1"/>
</dbReference>
<dbReference type="InterPro" id="IPR035396">
    <property type="entry name" value="Bac_rhamnosid6H"/>
</dbReference>
<proteinExistence type="predicted"/>
<evidence type="ECO:0000256" key="3">
    <source>
        <dbReference type="ARBA" id="ARBA00022801"/>
    </source>
</evidence>
<sequence>MSTKICSLQTPDHLKVNLISFAYNITSNPRFSWWNHSQNNGSYQTAFQIVISHRLRDIKNQTYLFDSNWIYSTNNTSIVLNNLNDKLIPGELYYWKVRIKDNLGNTSAFSEPEKFICQAPLKEEPFHGIWSPASAHTGKSLPNLGNVVFFRSPKIKLDLKQIDSAIITAFSRGSEPQFIQGFDIYMNEKSVGVGSARPQPNYHNYNKTAVFYNDYDVTDFLNIGDNVISVIAGGTSKRRSLWLKLTLYLLDGTKKDVCITDNTWKALDASSAFGDFGSKARTLYFEMVLENIDMQYYPQKWNTVTFDDSKWTPAWINPDLMLNEEELLVPFDSENSLRIKIDEPAKKITKLAEQNYLIDLGKEIIGSLKVNIVSSKDQRFNVLLGEQKSSDGHVRHHLACGPDYIENWTLVKGVNQFSTFQVKNFRYIELVGFQGELNLNSISAWAIQQPFNDAESCFESDNDLLNREYELSKYTIKATNQDLFVDSQARERRPYEGDLLVNAQTSYAVSSHYSLSRHSIDYLIDNPTWPEDYKLFIVEMAWLDYLYTGDFELLNKRYDDLKIKFNRGKNSDSFDGASNDFKGNLRNTKGADNFDSKVGLVTNNGLIDWPIPERDGFIEGTYNTPFNAIYYGTYLIMGKIAHLTHHEKDEKFFIERAHSIKKQLINRLYDEKTGTFFDSLNADLTINKHSSHHSSAYALCYGVYKNQDMADKLSKFVANDGKFVGSIYFIYFILKGLIDCNHADQAITLLTNQENTKDAKTFAAILDNLEATIAPEAWSNHYKPNMTLSHPWGATPGLTIVQGIFGINPLSAGFDKFAIKVRPGKLQKLKVTTPSPKGLIKIDYCHLTPEKVELTVTIPMNSQAVVEIPNQANQILLDKHPITTNTFELKSGKYTISYNQPQPV</sequence>
<dbReference type="InterPro" id="IPR012341">
    <property type="entry name" value="6hp_glycosidase-like_sf"/>
</dbReference>
<feature type="domain" description="Alpha-L-rhamnosidase concanavalin-like" evidence="4">
    <location>
        <begin position="350"/>
        <end position="447"/>
    </location>
</feature>
<accession>A0A0R1VL15</accession>
<dbReference type="Gene3D" id="2.60.420.10">
    <property type="entry name" value="Maltose phosphorylase, domain 3"/>
    <property type="match status" value="1"/>
</dbReference>